<dbReference type="InParanoid" id="A0A165R524"/>
<evidence type="ECO:0008006" key="3">
    <source>
        <dbReference type="Google" id="ProtNLM"/>
    </source>
</evidence>
<organism evidence="1 2">
    <name type="scientific">Neolentinus lepideus HHB14362 ss-1</name>
    <dbReference type="NCBI Taxonomy" id="1314782"/>
    <lineage>
        <taxon>Eukaryota</taxon>
        <taxon>Fungi</taxon>
        <taxon>Dikarya</taxon>
        <taxon>Basidiomycota</taxon>
        <taxon>Agaricomycotina</taxon>
        <taxon>Agaricomycetes</taxon>
        <taxon>Gloeophyllales</taxon>
        <taxon>Gloeophyllaceae</taxon>
        <taxon>Neolentinus</taxon>
    </lineage>
</organism>
<evidence type="ECO:0000313" key="1">
    <source>
        <dbReference type="EMBL" id="KZT23318.1"/>
    </source>
</evidence>
<dbReference type="AlphaFoldDB" id="A0A165R524"/>
<dbReference type="EMBL" id="KV425586">
    <property type="protein sequence ID" value="KZT23318.1"/>
    <property type="molecule type" value="Genomic_DNA"/>
</dbReference>
<keyword evidence="2" id="KW-1185">Reference proteome</keyword>
<accession>A0A165R524</accession>
<proteinExistence type="predicted"/>
<protein>
    <recommendedName>
        <fullName evidence="3">F-box domain-containing protein</fullName>
    </recommendedName>
</protein>
<dbReference type="Proteomes" id="UP000076761">
    <property type="component" value="Unassembled WGS sequence"/>
</dbReference>
<name>A0A165R524_9AGAM</name>
<reference evidence="1 2" key="1">
    <citation type="journal article" date="2016" name="Mol. Biol. Evol.">
        <title>Comparative Genomics of Early-Diverging Mushroom-Forming Fungi Provides Insights into the Origins of Lignocellulose Decay Capabilities.</title>
        <authorList>
            <person name="Nagy L.G."/>
            <person name="Riley R."/>
            <person name="Tritt A."/>
            <person name="Adam C."/>
            <person name="Daum C."/>
            <person name="Floudas D."/>
            <person name="Sun H."/>
            <person name="Yadav J.S."/>
            <person name="Pangilinan J."/>
            <person name="Larsson K.H."/>
            <person name="Matsuura K."/>
            <person name="Barry K."/>
            <person name="Labutti K."/>
            <person name="Kuo R."/>
            <person name="Ohm R.A."/>
            <person name="Bhattacharya S.S."/>
            <person name="Shirouzu T."/>
            <person name="Yoshinaga Y."/>
            <person name="Martin F.M."/>
            <person name="Grigoriev I.V."/>
            <person name="Hibbett D.S."/>
        </authorList>
    </citation>
    <scope>NUCLEOTIDE SEQUENCE [LARGE SCALE GENOMIC DNA]</scope>
    <source>
        <strain evidence="1 2">HHB14362 ss-1</strain>
    </source>
</reference>
<evidence type="ECO:0000313" key="2">
    <source>
        <dbReference type="Proteomes" id="UP000076761"/>
    </source>
</evidence>
<gene>
    <name evidence="1" type="ORF">NEOLEDRAFT_1136655</name>
</gene>
<sequence>MALQQKQMNFPPDMIGEIASYMGQEAREASKSHSKVSPYGWNVLGLVSKTWRNAVFYSATLWKEVVITSVEALRNVMIRSGRCTVTADEGVQEADETAEY</sequence>